<gene>
    <name evidence="8" type="ORF">LTR09_010832</name>
</gene>
<keyword evidence="5 6" id="KW-0472">Membrane</keyword>
<dbReference type="PANTHER" id="PTHR43791">
    <property type="entry name" value="PERMEASE-RELATED"/>
    <property type="match status" value="1"/>
</dbReference>
<dbReference type="GO" id="GO:0016020">
    <property type="term" value="C:membrane"/>
    <property type="evidence" value="ECO:0007669"/>
    <property type="project" value="UniProtKB-SubCell"/>
</dbReference>
<accession>A0AAJ0D6U8</accession>
<dbReference type="InterPro" id="IPR020846">
    <property type="entry name" value="MFS_dom"/>
</dbReference>
<keyword evidence="4 6" id="KW-1133">Transmembrane helix</keyword>
<comment type="caution">
    <text evidence="8">The sequence shown here is derived from an EMBL/GenBank/DDBJ whole genome shotgun (WGS) entry which is preliminary data.</text>
</comment>
<evidence type="ECO:0000313" key="8">
    <source>
        <dbReference type="EMBL" id="KAK3047718.1"/>
    </source>
</evidence>
<keyword evidence="3 6" id="KW-0812">Transmembrane</keyword>
<feature type="transmembrane region" description="Helical" evidence="6">
    <location>
        <begin position="288"/>
        <end position="310"/>
    </location>
</feature>
<feature type="transmembrane region" description="Helical" evidence="6">
    <location>
        <begin position="156"/>
        <end position="178"/>
    </location>
</feature>
<dbReference type="EMBL" id="JAWDJX010000057">
    <property type="protein sequence ID" value="KAK3047718.1"/>
    <property type="molecule type" value="Genomic_DNA"/>
</dbReference>
<evidence type="ECO:0000256" key="2">
    <source>
        <dbReference type="ARBA" id="ARBA00022448"/>
    </source>
</evidence>
<keyword evidence="2" id="KW-0813">Transport</keyword>
<feature type="transmembrane region" description="Helical" evidence="6">
    <location>
        <begin position="130"/>
        <end position="150"/>
    </location>
</feature>
<dbReference type="PANTHER" id="PTHR43791:SF54">
    <property type="entry name" value="MAJOR FACILITATOR SUPERFAMILY (MFS) PROFILE DOMAIN-CONTAINING PROTEIN-RELATED"/>
    <property type="match status" value="1"/>
</dbReference>
<proteinExistence type="predicted"/>
<sequence>MTIVIATTEDRAKEKATFDEDQQVRHIEAAARSSGLSAEDAEWLANIDPKEQRRIFHKVDRRLVPMLALLYLIAHLDRANIGNAKIEGLEASLGMTDTDYNVAVAVFFVPYVLCEVPSNLLLAKFTRPSYYMGMLVTCWGIVMTCGGVVQSFGGLVATRFLLGVFEAGFFPGAIWIVSQWYPPYKSQSRMAMFYCASALSGSFSGLLAAGIAQMDGLGGYEGWRWIFIMEGIASVAIGVMCFFTLPDSPGYAKLLSNDEARVLELIHASTRGVKPTSEKSKKRFRWSVLWQVVTDWQLYLQAMVFMSNAVPNYGLKFTMPQIMANMGFESTRAQLLTAPPYACGAISAVVSAYFADKVTWRMPFIVGAQSLLIIAYSILFAKAADIANNVALCYFAIFVACIGIYPILPGCNAWTINNLAGAEKRAMGIAFMISIGNCGGLPGSFIYLDSEAPKYPTGFGSSLSFASAGLVSALVLEFLYWSHNKRYAQMTEEEAKAKFGEAKLEKMGDKSPLFKYAY</sequence>
<feature type="domain" description="Major facilitator superfamily (MFS) profile" evidence="7">
    <location>
        <begin position="63"/>
        <end position="484"/>
    </location>
</feature>
<dbReference type="Gene3D" id="1.20.1250.20">
    <property type="entry name" value="MFS general substrate transporter like domains"/>
    <property type="match status" value="2"/>
</dbReference>
<feature type="transmembrane region" description="Helical" evidence="6">
    <location>
        <begin position="63"/>
        <end position="81"/>
    </location>
</feature>
<dbReference type="Pfam" id="PF07690">
    <property type="entry name" value="MFS_1"/>
    <property type="match status" value="1"/>
</dbReference>
<evidence type="ECO:0000259" key="7">
    <source>
        <dbReference type="PROSITE" id="PS50850"/>
    </source>
</evidence>
<dbReference type="FunFam" id="1.20.1250.20:FF:000034">
    <property type="entry name" value="MFS general substrate transporter"/>
    <property type="match status" value="1"/>
</dbReference>
<dbReference type="SUPFAM" id="SSF103473">
    <property type="entry name" value="MFS general substrate transporter"/>
    <property type="match status" value="1"/>
</dbReference>
<dbReference type="AlphaFoldDB" id="A0AAJ0D6U8"/>
<evidence type="ECO:0000256" key="4">
    <source>
        <dbReference type="ARBA" id="ARBA00022989"/>
    </source>
</evidence>
<feature type="transmembrane region" description="Helical" evidence="6">
    <location>
        <begin position="338"/>
        <end position="355"/>
    </location>
</feature>
<dbReference type="Proteomes" id="UP001271007">
    <property type="component" value="Unassembled WGS sequence"/>
</dbReference>
<feature type="transmembrane region" description="Helical" evidence="6">
    <location>
        <begin position="362"/>
        <end position="380"/>
    </location>
</feature>
<comment type="subcellular location">
    <subcellularLocation>
        <location evidence="1">Membrane</location>
        <topology evidence="1">Multi-pass membrane protein</topology>
    </subcellularLocation>
</comment>
<dbReference type="GO" id="GO:0022857">
    <property type="term" value="F:transmembrane transporter activity"/>
    <property type="evidence" value="ECO:0007669"/>
    <property type="project" value="InterPro"/>
</dbReference>
<evidence type="ECO:0000256" key="3">
    <source>
        <dbReference type="ARBA" id="ARBA00022692"/>
    </source>
</evidence>
<dbReference type="InterPro" id="IPR036259">
    <property type="entry name" value="MFS_trans_sf"/>
</dbReference>
<feature type="transmembrane region" description="Helical" evidence="6">
    <location>
        <begin position="190"/>
        <end position="211"/>
    </location>
</feature>
<feature type="transmembrane region" description="Helical" evidence="6">
    <location>
        <begin position="429"/>
        <end position="448"/>
    </location>
</feature>
<organism evidence="8 9">
    <name type="scientific">Extremus antarcticus</name>
    <dbReference type="NCBI Taxonomy" id="702011"/>
    <lineage>
        <taxon>Eukaryota</taxon>
        <taxon>Fungi</taxon>
        <taxon>Dikarya</taxon>
        <taxon>Ascomycota</taxon>
        <taxon>Pezizomycotina</taxon>
        <taxon>Dothideomycetes</taxon>
        <taxon>Dothideomycetidae</taxon>
        <taxon>Mycosphaerellales</taxon>
        <taxon>Extremaceae</taxon>
        <taxon>Extremus</taxon>
    </lineage>
</organism>
<feature type="transmembrane region" description="Helical" evidence="6">
    <location>
        <begin position="101"/>
        <end position="123"/>
    </location>
</feature>
<feature type="transmembrane region" description="Helical" evidence="6">
    <location>
        <begin position="460"/>
        <end position="481"/>
    </location>
</feature>
<feature type="transmembrane region" description="Helical" evidence="6">
    <location>
        <begin position="386"/>
        <end position="408"/>
    </location>
</feature>
<dbReference type="InterPro" id="IPR011701">
    <property type="entry name" value="MFS"/>
</dbReference>
<evidence type="ECO:0000256" key="6">
    <source>
        <dbReference type="SAM" id="Phobius"/>
    </source>
</evidence>
<evidence type="ECO:0000313" key="9">
    <source>
        <dbReference type="Proteomes" id="UP001271007"/>
    </source>
</evidence>
<feature type="transmembrane region" description="Helical" evidence="6">
    <location>
        <begin position="223"/>
        <end position="245"/>
    </location>
</feature>
<reference evidence="8" key="1">
    <citation type="submission" date="2023-04" db="EMBL/GenBank/DDBJ databases">
        <title>Black Yeasts Isolated from many extreme environments.</title>
        <authorList>
            <person name="Coleine C."/>
            <person name="Stajich J.E."/>
            <person name="Selbmann L."/>
        </authorList>
    </citation>
    <scope>NUCLEOTIDE SEQUENCE</scope>
    <source>
        <strain evidence="8">CCFEE 5312</strain>
    </source>
</reference>
<keyword evidence="9" id="KW-1185">Reference proteome</keyword>
<dbReference type="FunFam" id="1.20.1250.20:FF:000364">
    <property type="entry name" value="MFS general substrate transporter"/>
    <property type="match status" value="1"/>
</dbReference>
<protein>
    <recommendedName>
        <fullName evidence="7">Major facilitator superfamily (MFS) profile domain-containing protein</fullName>
    </recommendedName>
</protein>
<evidence type="ECO:0000256" key="5">
    <source>
        <dbReference type="ARBA" id="ARBA00023136"/>
    </source>
</evidence>
<dbReference type="PROSITE" id="PS50850">
    <property type="entry name" value="MFS"/>
    <property type="match status" value="1"/>
</dbReference>
<evidence type="ECO:0000256" key="1">
    <source>
        <dbReference type="ARBA" id="ARBA00004141"/>
    </source>
</evidence>
<name>A0AAJ0D6U8_9PEZI</name>